<keyword evidence="4" id="KW-1185">Reference proteome</keyword>
<protein>
    <submittedName>
        <fullName evidence="3">Uncharacterized protein</fullName>
    </submittedName>
</protein>
<proteinExistence type="predicted"/>
<reference evidence="3 4" key="1">
    <citation type="submission" date="2019-06" db="EMBL/GenBank/DDBJ databases">
        <title>A chromosome-scale genome assembly of the striped catfish, Pangasianodon hypophthalmus.</title>
        <authorList>
            <person name="Wen M."/>
            <person name="Zahm M."/>
            <person name="Roques C."/>
            <person name="Cabau C."/>
            <person name="Klopp C."/>
            <person name="Donnadieu C."/>
            <person name="Jouanno E."/>
            <person name="Avarre J.-C."/>
            <person name="Campet M."/>
            <person name="Ha T.T.T."/>
            <person name="Dugue R."/>
            <person name="Lampietro C."/>
            <person name="Louis A."/>
            <person name="Herpin A."/>
            <person name="Echchiki A."/>
            <person name="Berthelot C."/>
            <person name="Parey E."/>
            <person name="Roest-Crollius H."/>
            <person name="Braasch I."/>
            <person name="Postlethwait J."/>
            <person name="Bobe J."/>
            <person name="Montfort J."/>
            <person name="Bouchez O."/>
            <person name="Begum T."/>
            <person name="Schartl M."/>
            <person name="Guiguen Y."/>
        </authorList>
    </citation>
    <scope>NUCLEOTIDE SEQUENCE [LARGE SCALE GENOMIC DNA]</scope>
    <source>
        <strain evidence="3 4">Indonesia</strain>
        <tissue evidence="3">Blood</tissue>
    </source>
</reference>
<accession>A0A5N5LHN3</accession>
<evidence type="ECO:0000256" key="2">
    <source>
        <dbReference type="SAM" id="SignalP"/>
    </source>
</evidence>
<dbReference type="Proteomes" id="UP000327468">
    <property type="component" value="Chromosome 18"/>
</dbReference>
<name>A0A5N5LHN3_PANHP</name>
<keyword evidence="2" id="KW-0732">Signal</keyword>
<dbReference type="EMBL" id="VFJC01000019">
    <property type="protein sequence ID" value="KAB5542299.1"/>
    <property type="molecule type" value="Genomic_DNA"/>
</dbReference>
<organism evidence="3 4">
    <name type="scientific">Pangasianodon hypophthalmus</name>
    <name type="common">Striped catfish</name>
    <name type="synonym">Helicophagus hypophthalmus</name>
    <dbReference type="NCBI Taxonomy" id="310915"/>
    <lineage>
        <taxon>Eukaryota</taxon>
        <taxon>Metazoa</taxon>
        <taxon>Chordata</taxon>
        <taxon>Craniata</taxon>
        <taxon>Vertebrata</taxon>
        <taxon>Euteleostomi</taxon>
        <taxon>Actinopterygii</taxon>
        <taxon>Neopterygii</taxon>
        <taxon>Teleostei</taxon>
        <taxon>Ostariophysi</taxon>
        <taxon>Siluriformes</taxon>
        <taxon>Pangasiidae</taxon>
        <taxon>Pangasianodon</taxon>
    </lineage>
</organism>
<evidence type="ECO:0000313" key="3">
    <source>
        <dbReference type="EMBL" id="KAB5542299.1"/>
    </source>
</evidence>
<dbReference type="AlphaFoldDB" id="A0A5N5LHN3"/>
<feature type="chain" id="PRO_5024435868" evidence="2">
    <location>
        <begin position="23"/>
        <end position="218"/>
    </location>
</feature>
<evidence type="ECO:0000313" key="4">
    <source>
        <dbReference type="Proteomes" id="UP000327468"/>
    </source>
</evidence>
<evidence type="ECO:0000256" key="1">
    <source>
        <dbReference type="SAM" id="MobiDB-lite"/>
    </source>
</evidence>
<feature type="region of interest" description="Disordered" evidence="1">
    <location>
        <begin position="161"/>
        <end position="208"/>
    </location>
</feature>
<comment type="caution">
    <text evidence="3">The sequence shown here is derived from an EMBL/GenBank/DDBJ whole genome shotgun (WGS) entry which is preliminary data.</text>
</comment>
<sequence>MASIQYAVLLLTLAVAVQECNGIPVRTRCISQPPCVDLLIVERMAQRVSKDVPGADNDNILLKSKTFDKIRKKKHLHSCVLEKIIEFYENVLSSDQYIQNYHLDLISTLNRVRNCTYKVKSCEKLYQKANQQTDSEIAEADMNAQEVAIFQLQKLNYASERISEKPPPPVTSGKQTADEAYDKQCTVQTTDPTLPKAAAKRQKDAASDHECHCKVSAF</sequence>
<feature type="signal peptide" evidence="2">
    <location>
        <begin position="1"/>
        <end position="22"/>
    </location>
</feature>
<gene>
    <name evidence="3" type="ORF">PHYPO_G00090040</name>
</gene>